<dbReference type="InterPro" id="IPR037493">
    <property type="entry name" value="ExoIII-like"/>
</dbReference>
<dbReference type="Gene3D" id="3.60.10.10">
    <property type="entry name" value="Endonuclease/exonuclease/phosphatase"/>
    <property type="match status" value="1"/>
</dbReference>
<evidence type="ECO:0000256" key="2">
    <source>
        <dbReference type="ARBA" id="ARBA00022723"/>
    </source>
</evidence>
<name>A0A9D1M4B7_9PROT</name>
<evidence type="ECO:0000313" key="10">
    <source>
        <dbReference type="Proteomes" id="UP000824107"/>
    </source>
</evidence>
<evidence type="ECO:0000256" key="4">
    <source>
        <dbReference type="ARBA" id="ARBA00022842"/>
    </source>
</evidence>
<evidence type="ECO:0000256" key="7">
    <source>
        <dbReference type="PIRSR" id="PIRSR604808-3"/>
    </source>
</evidence>
<dbReference type="Proteomes" id="UP000824107">
    <property type="component" value="Unassembled WGS sequence"/>
</dbReference>
<gene>
    <name evidence="9" type="primary">xth</name>
    <name evidence="9" type="ORF">IAD20_04490</name>
</gene>
<evidence type="ECO:0000256" key="6">
    <source>
        <dbReference type="PIRSR" id="PIRSR604808-2"/>
    </source>
</evidence>
<comment type="caution">
    <text evidence="9">The sequence shown here is derived from an EMBL/GenBank/DDBJ whole genome shotgun (WGS) entry which is preliminary data.</text>
</comment>
<dbReference type="GO" id="GO:0003677">
    <property type="term" value="F:DNA binding"/>
    <property type="evidence" value="ECO:0007669"/>
    <property type="project" value="InterPro"/>
</dbReference>
<reference evidence="9" key="2">
    <citation type="journal article" date="2021" name="PeerJ">
        <title>Extensive microbial diversity within the chicken gut microbiome revealed by metagenomics and culture.</title>
        <authorList>
            <person name="Gilroy R."/>
            <person name="Ravi A."/>
            <person name="Getino M."/>
            <person name="Pursley I."/>
            <person name="Horton D.L."/>
            <person name="Alikhan N.F."/>
            <person name="Baker D."/>
            <person name="Gharbi K."/>
            <person name="Hall N."/>
            <person name="Watson M."/>
            <person name="Adriaenssens E.M."/>
            <person name="Foster-Nyarko E."/>
            <person name="Jarju S."/>
            <person name="Secka A."/>
            <person name="Antonio M."/>
            <person name="Oren A."/>
            <person name="Chaudhuri R.R."/>
            <person name="La Ragione R."/>
            <person name="Hildebrand F."/>
            <person name="Pallen M.J."/>
        </authorList>
    </citation>
    <scope>NUCLEOTIDE SEQUENCE</scope>
    <source>
        <strain evidence="9">ChiW3-316</strain>
    </source>
</reference>
<feature type="binding site" evidence="6">
    <location>
        <position position="159"/>
    </location>
    <ligand>
        <name>Mg(2+)</name>
        <dbReference type="ChEBI" id="CHEBI:18420"/>
        <label>1</label>
    </ligand>
</feature>
<reference evidence="9" key="1">
    <citation type="submission" date="2020-10" db="EMBL/GenBank/DDBJ databases">
        <authorList>
            <person name="Gilroy R."/>
        </authorList>
    </citation>
    <scope>NUCLEOTIDE SEQUENCE</scope>
    <source>
        <strain evidence="9">ChiW3-316</strain>
    </source>
</reference>
<dbReference type="AlphaFoldDB" id="A0A9D1M4B7"/>
<dbReference type="InterPro" id="IPR005135">
    <property type="entry name" value="Endo/exonuclease/phosphatase"/>
</dbReference>
<dbReference type="SUPFAM" id="SSF56219">
    <property type="entry name" value="DNase I-like"/>
    <property type="match status" value="1"/>
</dbReference>
<dbReference type="PROSITE" id="PS51435">
    <property type="entry name" value="AP_NUCLEASE_F1_4"/>
    <property type="match status" value="1"/>
</dbReference>
<dbReference type="GO" id="GO:0004519">
    <property type="term" value="F:endonuclease activity"/>
    <property type="evidence" value="ECO:0007669"/>
    <property type="project" value="InterPro"/>
</dbReference>
<dbReference type="InterPro" id="IPR004808">
    <property type="entry name" value="AP_endonuc_1"/>
</dbReference>
<feature type="binding site" evidence="6">
    <location>
        <position position="260"/>
    </location>
    <ligand>
        <name>Mg(2+)</name>
        <dbReference type="ChEBI" id="CHEBI:18420"/>
        <label>1</label>
    </ligand>
</feature>
<feature type="site" description="Important for catalytic activity" evidence="7">
    <location>
        <position position="231"/>
    </location>
</feature>
<evidence type="ECO:0000256" key="1">
    <source>
        <dbReference type="ARBA" id="ARBA00007092"/>
    </source>
</evidence>
<dbReference type="InterPro" id="IPR020847">
    <property type="entry name" value="AP_endonuclease_F1_BS"/>
</dbReference>
<feature type="active site" evidence="5">
    <location>
        <position position="110"/>
    </location>
</feature>
<evidence type="ECO:0000256" key="5">
    <source>
        <dbReference type="PIRSR" id="PIRSR604808-1"/>
    </source>
</evidence>
<dbReference type="NCBIfam" id="TIGR00633">
    <property type="entry name" value="xth"/>
    <property type="match status" value="1"/>
</dbReference>
<dbReference type="PANTHER" id="PTHR43250">
    <property type="entry name" value="EXODEOXYRIBONUCLEASE III"/>
    <property type="match status" value="1"/>
</dbReference>
<dbReference type="Pfam" id="PF03372">
    <property type="entry name" value="Exo_endo_phos"/>
    <property type="match status" value="1"/>
</dbReference>
<dbReference type="PANTHER" id="PTHR43250:SF2">
    <property type="entry name" value="EXODEOXYRIBONUCLEASE III"/>
    <property type="match status" value="1"/>
</dbReference>
<keyword evidence="2 6" id="KW-0479">Metal-binding</keyword>
<dbReference type="GO" id="GO:0006281">
    <property type="term" value="P:DNA repair"/>
    <property type="evidence" value="ECO:0007669"/>
    <property type="project" value="InterPro"/>
</dbReference>
<keyword evidence="3 9" id="KW-0378">Hydrolase</keyword>
<feature type="binding site" evidence="6">
    <location>
        <position position="39"/>
    </location>
    <ligand>
        <name>Mg(2+)</name>
        <dbReference type="ChEBI" id="CHEBI:18420"/>
        <label>1</label>
    </ligand>
</feature>
<dbReference type="InterPro" id="IPR036691">
    <property type="entry name" value="Endo/exonu/phosph_ase_sf"/>
</dbReference>
<comment type="similarity">
    <text evidence="1">Belongs to the DNA repair enzymes AP/ExoA family.</text>
</comment>
<dbReference type="EMBL" id="DVNC01000029">
    <property type="protein sequence ID" value="HIU53321.1"/>
    <property type="molecule type" value="Genomic_DNA"/>
</dbReference>
<protein>
    <submittedName>
        <fullName evidence="9">Exodeoxyribonuclease III</fullName>
        <ecNumber evidence="9">3.1.11.2</ecNumber>
    </submittedName>
</protein>
<dbReference type="NCBIfam" id="TIGR00195">
    <property type="entry name" value="exoDNase_III"/>
    <property type="match status" value="1"/>
</dbReference>
<feature type="site" description="Transition state stabilizer" evidence="7">
    <location>
        <position position="159"/>
    </location>
</feature>
<feature type="domain" description="Endonuclease/exonuclease/phosphatase" evidence="8">
    <location>
        <begin position="9"/>
        <end position="261"/>
    </location>
</feature>
<feature type="binding site" evidence="6">
    <location>
        <position position="261"/>
    </location>
    <ligand>
        <name>Mg(2+)</name>
        <dbReference type="ChEBI" id="CHEBI:18420"/>
        <label>1</label>
    </ligand>
</feature>
<keyword evidence="4 6" id="KW-0460">Magnesium</keyword>
<organism evidence="9 10">
    <name type="scientific">Candidatus Scatocola faecipullorum</name>
    <dbReference type="NCBI Taxonomy" id="2840917"/>
    <lineage>
        <taxon>Bacteria</taxon>
        <taxon>Pseudomonadati</taxon>
        <taxon>Pseudomonadota</taxon>
        <taxon>Alphaproteobacteria</taxon>
        <taxon>Rhodospirillales</taxon>
        <taxon>Rhodospirillaceae</taxon>
        <taxon>Rhodospirillaceae incertae sedis</taxon>
        <taxon>Candidatus Scatocola</taxon>
    </lineage>
</organism>
<comment type="cofactor">
    <cofactor evidence="6">
        <name>Mg(2+)</name>
        <dbReference type="ChEBI" id="CHEBI:18420"/>
    </cofactor>
    <cofactor evidence="6">
        <name>Mn(2+)</name>
        <dbReference type="ChEBI" id="CHEBI:29035"/>
    </cofactor>
    <text evidence="6">Probably binds two magnesium or manganese ions per subunit.</text>
</comment>
<feature type="binding site" evidence="6">
    <location>
        <position position="12"/>
    </location>
    <ligand>
        <name>Mg(2+)</name>
        <dbReference type="ChEBI" id="CHEBI:18420"/>
        <label>1</label>
    </ligand>
</feature>
<evidence type="ECO:0000313" key="9">
    <source>
        <dbReference type="EMBL" id="HIU53321.1"/>
    </source>
</evidence>
<dbReference type="EC" id="3.1.11.2" evidence="9"/>
<sequence>MDKTTFKLATWNVNSIRIRLDLLKKLAETEQPDIICLQEVKAKKEDFPFAEIEALGYPHIALYSMPGYNGVAILSRTNLSAVEQKDWVGKHDARHIAARVLDDLEINNIYIPAGGDIPDPIANLSFAHKLTFMDDIAEYWELHKDDYGRRKMIVCGDFNVAPLENDVWSHKQMLKIVSHTPVEVERLTRLRQALDLVDVTRRFYPEPEKVYSWWSYRNPNWQTNNKGRRLDHIWVSPNIAERVTAVKICTYMRAEERPSDHVPVIMEMKK</sequence>
<dbReference type="PROSITE" id="PS00726">
    <property type="entry name" value="AP_NUCLEASE_F1_1"/>
    <property type="match status" value="1"/>
</dbReference>
<evidence type="ECO:0000256" key="3">
    <source>
        <dbReference type="ARBA" id="ARBA00022801"/>
    </source>
</evidence>
<feature type="site" description="Interaction with DNA substrate" evidence="7">
    <location>
        <position position="261"/>
    </location>
</feature>
<evidence type="ECO:0000259" key="8">
    <source>
        <dbReference type="Pfam" id="PF03372"/>
    </source>
</evidence>
<feature type="active site" description="Proton acceptor" evidence="5">
    <location>
        <position position="261"/>
    </location>
</feature>
<proteinExistence type="inferred from homology"/>
<feature type="active site" description="Proton donor/acceptor" evidence="5">
    <location>
        <position position="157"/>
    </location>
</feature>
<accession>A0A9D1M4B7</accession>
<keyword evidence="6" id="KW-0464">Manganese</keyword>
<dbReference type="GO" id="GO:0046872">
    <property type="term" value="F:metal ion binding"/>
    <property type="evidence" value="ECO:0007669"/>
    <property type="project" value="UniProtKB-KW"/>
</dbReference>
<dbReference type="GO" id="GO:0008311">
    <property type="term" value="F:double-stranded DNA 3'-5' DNA exonuclease activity"/>
    <property type="evidence" value="ECO:0007669"/>
    <property type="project" value="UniProtKB-EC"/>
</dbReference>
<feature type="binding site" evidence="6">
    <location>
        <position position="157"/>
    </location>
    <ligand>
        <name>Mg(2+)</name>
        <dbReference type="ChEBI" id="CHEBI:18420"/>
        <label>1</label>
    </ligand>
</feature>